<comment type="caution">
    <text evidence="2">The sequence shown here is derived from an EMBL/GenBank/DDBJ whole genome shotgun (WGS) entry which is preliminary data.</text>
</comment>
<name>A0A3M7RUR5_BRAPC</name>
<keyword evidence="3" id="KW-1185">Reference proteome</keyword>
<organism evidence="2 3">
    <name type="scientific">Brachionus plicatilis</name>
    <name type="common">Marine rotifer</name>
    <name type="synonym">Brachionus muelleri</name>
    <dbReference type="NCBI Taxonomy" id="10195"/>
    <lineage>
        <taxon>Eukaryota</taxon>
        <taxon>Metazoa</taxon>
        <taxon>Spiralia</taxon>
        <taxon>Gnathifera</taxon>
        <taxon>Rotifera</taxon>
        <taxon>Eurotatoria</taxon>
        <taxon>Monogononta</taxon>
        <taxon>Pseudotrocha</taxon>
        <taxon>Ploima</taxon>
        <taxon>Brachionidae</taxon>
        <taxon>Brachionus</taxon>
    </lineage>
</organism>
<dbReference type="EMBL" id="REGN01002578">
    <property type="protein sequence ID" value="RNA27199.1"/>
    <property type="molecule type" value="Genomic_DNA"/>
</dbReference>
<evidence type="ECO:0000313" key="3">
    <source>
        <dbReference type="Proteomes" id="UP000276133"/>
    </source>
</evidence>
<feature type="compositionally biased region" description="Basic and acidic residues" evidence="1">
    <location>
        <begin position="276"/>
        <end position="297"/>
    </location>
</feature>
<dbReference type="AlphaFoldDB" id="A0A3M7RUR5"/>
<sequence>MSGKKAKPKRADDAPLLTEIILKKLLKYYDNYSTAMGVKTCPDVIKAIRSCLENGKELKKIIVRPIDKDFKAEEKFKKALSEAKEQNDTNKIAELKANYSNMPPPIALEPLMKALNDVQLSTCKELYIIDLPLNYVDAIQLTNFLKLGNNSVSKIVISDCLLDLDCVKKISTSLNSRIMLSSLCLDYNEFGDKGCHEVCKGLIGNRHLVMLSLNFCNLTYKSGEYLGDILATTAVKDIYLDGNNLRCHGAISLISKIVEECENEVIRKELEEKARLEEEERRLEEEAAKPSWERIPVEENPTDPENEGKKPKKKKKKKKKKKSSEPPKVGPFVCKLHLADNGIDIYEDGADVQKSLKIIRNFVEMITKLIKLSSDIQEIDLHNNTIGNMSAKMILNALEYRKINKIGNLAVRVSEKIDKELFNSIIKASKKIKKKKGKKKKKKS</sequence>
<proteinExistence type="predicted"/>
<feature type="region of interest" description="Disordered" evidence="1">
    <location>
        <begin position="276"/>
        <end position="328"/>
    </location>
</feature>
<dbReference type="OrthoDB" id="120976at2759"/>
<dbReference type="SUPFAM" id="SSF52047">
    <property type="entry name" value="RNI-like"/>
    <property type="match status" value="1"/>
</dbReference>
<dbReference type="PANTHER" id="PTHR24114:SF2">
    <property type="entry name" value="F-BOX DOMAIN-CONTAINING PROTEIN-RELATED"/>
    <property type="match status" value="1"/>
</dbReference>
<protein>
    <submittedName>
        <fullName evidence="2">LRR and PYD domains-containing 5</fullName>
    </submittedName>
</protein>
<evidence type="ECO:0000256" key="1">
    <source>
        <dbReference type="SAM" id="MobiDB-lite"/>
    </source>
</evidence>
<dbReference type="Gene3D" id="3.80.10.10">
    <property type="entry name" value="Ribonuclease Inhibitor"/>
    <property type="match status" value="1"/>
</dbReference>
<dbReference type="PANTHER" id="PTHR24114">
    <property type="entry name" value="LEUCINE RICH REPEAT FAMILY PROTEIN"/>
    <property type="match status" value="1"/>
</dbReference>
<reference evidence="2 3" key="1">
    <citation type="journal article" date="2018" name="Sci. Rep.">
        <title>Genomic signatures of local adaptation to the degree of environmental predictability in rotifers.</title>
        <authorList>
            <person name="Franch-Gras L."/>
            <person name="Hahn C."/>
            <person name="Garcia-Roger E.M."/>
            <person name="Carmona M.J."/>
            <person name="Serra M."/>
            <person name="Gomez A."/>
        </authorList>
    </citation>
    <scope>NUCLEOTIDE SEQUENCE [LARGE SCALE GENOMIC DNA]</scope>
    <source>
        <strain evidence="2">HYR1</strain>
    </source>
</reference>
<dbReference type="InterPro" id="IPR032675">
    <property type="entry name" value="LRR_dom_sf"/>
</dbReference>
<dbReference type="Proteomes" id="UP000276133">
    <property type="component" value="Unassembled WGS sequence"/>
</dbReference>
<accession>A0A3M7RUR5</accession>
<dbReference type="STRING" id="10195.A0A3M7RUR5"/>
<feature type="compositionally biased region" description="Basic residues" evidence="1">
    <location>
        <begin position="310"/>
        <end position="322"/>
    </location>
</feature>
<gene>
    <name evidence="2" type="ORF">BpHYR1_021640</name>
</gene>
<evidence type="ECO:0000313" key="2">
    <source>
        <dbReference type="EMBL" id="RNA27199.1"/>
    </source>
</evidence>
<dbReference type="InterPro" id="IPR052394">
    <property type="entry name" value="LRR-containing"/>
</dbReference>